<evidence type="ECO:0000259" key="3">
    <source>
        <dbReference type="Pfam" id="PF00501"/>
    </source>
</evidence>
<dbReference type="PANTHER" id="PTHR43767:SF1">
    <property type="entry name" value="NONRIBOSOMAL PEPTIDE SYNTHASE PES1 (EUROFUNG)-RELATED"/>
    <property type="match status" value="1"/>
</dbReference>
<dbReference type="PROSITE" id="PS00455">
    <property type="entry name" value="AMP_BINDING"/>
    <property type="match status" value="1"/>
</dbReference>
<comment type="similarity">
    <text evidence="1">Belongs to the ATP-dependent AMP-binding enzyme family.</text>
</comment>
<gene>
    <name evidence="5" type="ORF">SAMN05421854_106337</name>
</gene>
<feature type="domain" description="AMP-dependent synthetase/ligase" evidence="3">
    <location>
        <begin position="8"/>
        <end position="366"/>
    </location>
</feature>
<dbReference type="InterPro" id="IPR042099">
    <property type="entry name" value="ANL_N_sf"/>
</dbReference>
<feature type="domain" description="AMP-binding enzyme C-terminal" evidence="4">
    <location>
        <begin position="416"/>
        <end position="491"/>
    </location>
</feature>
<dbReference type="Gene3D" id="3.30.300.30">
    <property type="match status" value="1"/>
</dbReference>
<dbReference type="EMBL" id="FOWC01000006">
    <property type="protein sequence ID" value="SFP70665.1"/>
    <property type="molecule type" value="Genomic_DNA"/>
</dbReference>
<organism evidence="5 6">
    <name type="scientific">Amycolatopsis rubida</name>
    <dbReference type="NCBI Taxonomy" id="112413"/>
    <lineage>
        <taxon>Bacteria</taxon>
        <taxon>Bacillati</taxon>
        <taxon>Actinomycetota</taxon>
        <taxon>Actinomycetes</taxon>
        <taxon>Pseudonocardiales</taxon>
        <taxon>Pseudonocardiaceae</taxon>
        <taxon>Amycolatopsis</taxon>
    </lineage>
</organism>
<dbReference type="GO" id="GO:0016878">
    <property type="term" value="F:acid-thiol ligase activity"/>
    <property type="evidence" value="ECO:0007669"/>
    <property type="project" value="UniProtKB-ARBA"/>
</dbReference>
<dbReference type="InterPro" id="IPR045851">
    <property type="entry name" value="AMP-bd_C_sf"/>
</dbReference>
<dbReference type="InterPro" id="IPR000873">
    <property type="entry name" value="AMP-dep_synth/lig_dom"/>
</dbReference>
<evidence type="ECO:0000256" key="1">
    <source>
        <dbReference type="ARBA" id="ARBA00006432"/>
    </source>
</evidence>
<evidence type="ECO:0000259" key="4">
    <source>
        <dbReference type="Pfam" id="PF13193"/>
    </source>
</evidence>
<keyword evidence="2" id="KW-0436">Ligase</keyword>
<proteinExistence type="inferred from homology"/>
<name>A0A1I5SIW2_9PSEU</name>
<evidence type="ECO:0000313" key="6">
    <source>
        <dbReference type="Proteomes" id="UP000199137"/>
    </source>
</evidence>
<accession>A0A1I5SIW2</accession>
<dbReference type="Pfam" id="PF13193">
    <property type="entry name" value="AMP-binding_C"/>
    <property type="match status" value="1"/>
</dbReference>
<dbReference type="RefSeq" id="WP_167545419.1">
    <property type="nucleotide sequence ID" value="NZ_FOWC01000006.1"/>
</dbReference>
<dbReference type="Gene3D" id="3.40.50.12780">
    <property type="entry name" value="N-terminal domain of ligase-like"/>
    <property type="match status" value="1"/>
</dbReference>
<dbReference type="SUPFAM" id="SSF56801">
    <property type="entry name" value="Acetyl-CoA synthetase-like"/>
    <property type="match status" value="1"/>
</dbReference>
<sequence length="511" mass="55085">MEVPDLLAHAVARRPRKTCVRVASRALSFAEVSDRADRFAEFLRSRGIGPGDRVAVLAYNEIEYLEVRVGTLRAGAVHVPLNFRLSAPELGRIVEDCDPALLVVGPRLYPAARAAADRPMVFLAAADPEIPAGVLRYEDAIAAAAPAAAPAEFPADRLAMISYTSGTTGRPKGAMLTHGALHAAMISLGQEIGARPDGVYLAAMPMFHIGAQLGHAFTYLGGTCRQLVRFDPADAAAALASGEITHAQLVPSMIRDVLARWPANAPSRLRRVLYGAAPMPPGLLRRAIETWGCEFVNGYGSTEALGVCVLPPEDHQPERAPGLLKSIGRSAVGMRMRVVTEDGKDAGPGEIGEIACRGPNLMSGYWRQPEATAECFRDGWFRTGDLAYRDAEGYHYLVDRLNDKIVSGGENVYPTEVENVLLEHADVRDVAVVGTPDPYWGEIVTAAVVPLAGAAPGAEDLKQHCRGRIAGYKIPKRIRFVSELARSPTGKVLRREIRRQWPGDGTGKVRD</sequence>
<evidence type="ECO:0000313" key="5">
    <source>
        <dbReference type="EMBL" id="SFP70665.1"/>
    </source>
</evidence>
<reference evidence="5 6" key="1">
    <citation type="submission" date="2016-10" db="EMBL/GenBank/DDBJ databases">
        <authorList>
            <person name="de Groot N.N."/>
        </authorList>
    </citation>
    <scope>NUCLEOTIDE SEQUENCE [LARGE SCALE GENOMIC DNA]</scope>
    <source>
        <strain evidence="5 6">DSM 44637</strain>
    </source>
</reference>
<protein>
    <submittedName>
        <fullName evidence="5">Long-chain acyl-CoA synthetase</fullName>
    </submittedName>
</protein>
<dbReference type="FunFam" id="3.30.300.30:FF:000008">
    <property type="entry name" value="2,3-dihydroxybenzoate-AMP ligase"/>
    <property type="match status" value="1"/>
</dbReference>
<dbReference type="AlphaFoldDB" id="A0A1I5SIW2"/>
<dbReference type="InterPro" id="IPR025110">
    <property type="entry name" value="AMP-bd_C"/>
</dbReference>
<dbReference type="InterPro" id="IPR050237">
    <property type="entry name" value="ATP-dep_AMP-bd_enzyme"/>
</dbReference>
<evidence type="ECO:0000256" key="2">
    <source>
        <dbReference type="ARBA" id="ARBA00022598"/>
    </source>
</evidence>
<dbReference type="STRING" id="112413.SAMN05421854_106337"/>
<dbReference type="PANTHER" id="PTHR43767">
    <property type="entry name" value="LONG-CHAIN-FATTY-ACID--COA LIGASE"/>
    <property type="match status" value="1"/>
</dbReference>
<dbReference type="Pfam" id="PF00501">
    <property type="entry name" value="AMP-binding"/>
    <property type="match status" value="1"/>
</dbReference>
<dbReference type="InterPro" id="IPR020845">
    <property type="entry name" value="AMP-binding_CS"/>
</dbReference>
<dbReference type="Proteomes" id="UP000199137">
    <property type="component" value="Unassembled WGS sequence"/>
</dbReference>